<organism evidence="6 7">
    <name type="scientific">Malonomonas rubra DSM 5091</name>
    <dbReference type="NCBI Taxonomy" id="1122189"/>
    <lineage>
        <taxon>Bacteria</taxon>
        <taxon>Pseudomonadati</taxon>
        <taxon>Thermodesulfobacteriota</taxon>
        <taxon>Desulfuromonadia</taxon>
        <taxon>Desulfuromonadales</taxon>
        <taxon>Geopsychrobacteraceae</taxon>
        <taxon>Malonomonas</taxon>
    </lineage>
</organism>
<evidence type="ECO:0000256" key="2">
    <source>
        <dbReference type="ARBA" id="ARBA00022679"/>
    </source>
</evidence>
<dbReference type="PANTHER" id="PTHR34383:SF1">
    <property type="entry name" value="ADP-POLYPHOSPHATE PHOSPHOTRANSFERASE"/>
    <property type="match status" value="1"/>
</dbReference>
<dbReference type="OrthoDB" id="9775224at2"/>
<accession>A0A1M6LG61</accession>
<comment type="subunit">
    <text evidence="4">Homotetramer.</text>
</comment>
<evidence type="ECO:0000313" key="7">
    <source>
        <dbReference type="Proteomes" id="UP000184171"/>
    </source>
</evidence>
<dbReference type="STRING" id="1122189.SAMN02745165_02967"/>
<keyword evidence="3 4" id="KW-0418">Kinase</keyword>
<dbReference type="PIRSF" id="PIRSF028756">
    <property type="entry name" value="PPK2_prd"/>
    <property type="match status" value="1"/>
</dbReference>
<dbReference type="Proteomes" id="UP000184171">
    <property type="component" value="Unassembled WGS sequence"/>
</dbReference>
<dbReference type="AlphaFoldDB" id="A0A1M6LG61"/>
<evidence type="ECO:0000256" key="3">
    <source>
        <dbReference type="ARBA" id="ARBA00022777"/>
    </source>
</evidence>
<proteinExistence type="inferred from homology"/>
<dbReference type="EC" id="2.7.4.-" evidence="4"/>
<dbReference type="InterPro" id="IPR027417">
    <property type="entry name" value="P-loop_NTPase"/>
</dbReference>
<dbReference type="Gene3D" id="3.40.50.300">
    <property type="entry name" value="P-loop containing nucleotide triphosphate hydrolases"/>
    <property type="match status" value="1"/>
</dbReference>
<reference evidence="6 7" key="1">
    <citation type="submission" date="2016-11" db="EMBL/GenBank/DDBJ databases">
        <authorList>
            <person name="Jaros S."/>
            <person name="Januszkiewicz K."/>
            <person name="Wedrychowicz H."/>
        </authorList>
    </citation>
    <scope>NUCLEOTIDE SEQUENCE [LARGE SCALE GENOMIC DNA]</scope>
    <source>
        <strain evidence="6 7">DSM 5091</strain>
    </source>
</reference>
<protein>
    <recommendedName>
        <fullName evidence="4">ADP/GDP-polyphosphate phosphotransferase</fullName>
        <ecNumber evidence="4">2.7.4.-</ecNumber>
    </recommendedName>
    <alternativeName>
        <fullName evidence="4">Polyphosphate kinase PPK2</fullName>
    </alternativeName>
</protein>
<keyword evidence="7" id="KW-1185">Reference proteome</keyword>
<dbReference type="EMBL" id="FQZT01000013">
    <property type="protein sequence ID" value="SHJ70199.1"/>
    <property type="molecule type" value="Genomic_DNA"/>
</dbReference>
<dbReference type="SUPFAM" id="SSF52540">
    <property type="entry name" value="P-loop containing nucleoside triphosphate hydrolases"/>
    <property type="match status" value="1"/>
</dbReference>
<dbReference type="InterPro" id="IPR016898">
    <property type="entry name" value="Polyphosphate_phosphotransfera"/>
</dbReference>
<dbReference type="InterPro" id="IPR022488">
    <property type="entry name" value="PPK2-related"/>
</dbReference>
<evidence type="ECO:0000259" key="5">
    <source>
        <dbReference type="Pfam" id="PF03976"/>
    </source>
</evidence>
<dbReference type="GO" id="GO:0008976">
    <property type="term" value="F:polyphosphate kinase activity"/>
    <property type="evidence" value="ECO:0007669"/>
    <property type="project" value="UniProtKB-UniRule"/>
</dbReference>
<comment type="function">
    <text evidence="4">Uses inorganic polyphosphate (polyP) as a donor to convert GDP to GTP or ADP to ATP.</text>
</comment>
<gene>
    <name evidence="6" type="ORF">SAMN02745165_02967</name>
</gene>
<dbReference type="InterPro" id="IPR022486">
    <property type="entry name" value="PPK2_PA0141"/>
</dbReference>
<dbReference type="NCBIfam" id="TIGR03707">
    <property type="entry name" value="PPK2_P_aer"/>
    <property type="match status" value="1"/>
</dbReference>
<dbReference type="RefSeq" id="WP_139249399.1">
    <property type="nucleotide sequence ID" value="NZ_FQZT01000013.1"/>
</dbReference>
<comment type="similarity">
    <text evidence="1 4">Belongs to the polyphosphate kinase 2 (PPK2) family. Class I subfamily.</text>
</comment>
<evidence type="ECO:0000313" key="6">
    <source>
        <dbReference type="EMBL" id="SHJ70199.1"/>
    </source>
</evidence>
<name>A0A1M6LG61_MALRU</name>
<evidence type="ECO:0000256" key="4">
    <source>
        <dbReference type="RuleBase" id="RU369062"/>
    </source>
</evidence>
<feature type="domain" description="Polyphosphate kinase-2-related" evidence="5">
    <location>
        <begin position="11"/>
        <end position="227"/>
    </location>
</feature>
<evidence type="ECO:0000256" key="1">
    <source>
        <dbReference type="ARBA" id="ARBA00009924"/>
    </source>
</evidence>
<dbReference type="GO" id="GO:0006793">
    <property type="term" value="P:phosphorus metabolic process"/>
    <property type="evidence" value="ECO:0007669"/>
    <property type="project" value="InterPro"/>
</dbReference>
<sequence>MDFFSLENDPEYLRLQTEMVALQRSIIDNQKRLLIIFEGRDTAGKGGAIMRFVRYINPRYYRIVALPKPTDMEMGQWYFQRYIKELPNPGEIVLFDRSWYNRAVVEPVMNFCTSDQYDRFINQVVLLEEMLHEDGLRIIKFWFSIDSSEQKERLEERRQNPLKQWKLSTVDAKAQEKWQEYTLYKEMMFSKTSTPKNPWVVIKGNDKDMARLEAMRYVLSKVNYSDKGLTGERLDPDTSIVQELT</sequence>
<keyword evidence="2 4" id="KW-0808">Transferase</keyword>
<dbReference type="Pfam" id="PF03976">
    <property type="entry name" value="PPK2"/>
    <property type="match status" value="1"/>
</dbReference>
<dbReference type="PANTHER" id="PTHR34383">
    <property type="entry name" value="POLYPHOSPHATE:AMP PHOSPHOTRANSFERASE-RELATED"/>
    <property type="match status" value="1"/>
</dbReference>